<dbReference type="PANTHER" id="PTHR28097:SF1">
    <property type="entry name" value="PHEROMONE A FACTOR RECEPTOR"/>
    <property type="match status" value="1"/>
</dbReference>
<dbReference type="GO" id="GO:0005886">
    <property type="term" value="C:plasma membrane"/>
    <property type="evidence" value="ECO:0007669"/>
    <property type="project" value="TreeGrafter"/>
</dbReference>
<dbReference type="AlphaFoldDB" id="A0A8H6RY52"/>
<evidence type="ECO:0000256" key="8">
    <source>
        <dbReference type="ARBA" id="ARBA00023170"/>
    </source>
</evidence>
<comment type="similarity">
    <text evidence="2">Belongs to the G-protein coupled receptor 4 family.</text>
</comment>
<evidence type="ECO:0000256" key="4">
    <source>
        <dbReference type="ARBA" id="ARBA00022692"/>
    </source>
</evidence>
<keyword evidence="9" id="KW-0807">Transducer</keyword>
<feature type="transmembrane region" description="Helical" evidence="11">
    <location>
        <begin position="82"/>
        <end position="101"/>
    </location>
</feature>
<evidence type="ECO:0000256" key="7">
    <source>
        <dbReference type="ARBA" id="ARBA00023136"/>
    </source>
</evidence>
<dbReference type="EMBL" id="JACAZE010000035">
    <property type="protein sequence ID" value="KAF7288432.1"/>
    <property type="molecule type" value="Genomic_DNA"/>
</dbReference>
<evidence type="ECO:0000256" key="10">
    <source>
        <dbReference type="SAM" id="MobiDB-lite"/>
    </source>
</evidence>
<dbReference type="Pfam" id="PF02076">
    <property type="entry name" value="STE3"/>
    <property type="match status" value="1"/>
</dbReference>
<reference evidence="12" key="1">
    <citation type="submission" date="2020-05" db="EMBL/GenBank/DDBJ databases">
        <title>Mycena genomes resolve the evolution of fungal bioluminescence.</title>
        <authorList>
            <person name="Tsai I.J."/>
        </authorList>
    </citation>
    <scope>NUCLEOTIDE SEQUENCE</scope>
    <source>
        <strain evidence="12">110903Hualien_Pintung</strain>
    </source>
</reference>
<feature type="transmembrane region" description="Helical" evidence="11">
    <location>
        <begin position="165"/>
        <end position="187"/>
    </location>
</feature>
<gene>
    <name evidence="12" type="ORF">HMN09_01395900</name>
</gene>
<evidence type="ECO:0000256" key="5">
    <source>
        <dbReference type="ARBA" id="ARBA00022989"/>
    </source>
</evidence>
<dbReference type="GO" id="GO:0000750">
    <property type="term" value="P:pheromone-dependent signal transduction involved in conjugation with cellular fusion"/>
    <property type="evidence" value="ECO:0007669"/>
    <property type="project" value="TreeGrafter"/>
</dbReference>
<evidence type="ECO:0000313" key="13">
    <source>
        <dbReference type="Proteomes" id="UP000613580"/>
    </source>
</evidence>
<keyword evidence="4 11" id="KW-0812">Transmembrane</keyword>
<evidence type="ECO:0000256" key="11">
    <source>
        <dbReference type="SAM" id="Phobius"/>
    </source>
</evidence>
<dbReference type="Proteomes" id="UP000613580">
    <property type="component" value="Unassembled WGS sequence"/>
</dbReference>
<keyword evidence="3" id="KW-0589">Pheromone response</keyword>
<keyword evidence="7 11" id="KW-0472">Membrane</keyword>
<keyword evidence="13" id="KW-1185">Reference proteome</keyword>
<evidence type="ECO:0000256" key="6">
    <source>
        <dbReference type="ARBA" id="ARBA00023040"/>
    </source>
</evidence>
<evidence type="ECO:0000256" key="3">
    <source>
        <dbReference type="ARBA" id="ARBA00022507"/>
    </source>
</evidence>
<keyword evidence="6" id="KW-0297">G-protein coupled receptor</keyword>
<feature type="transmembrane region" description="Helical" evidence="11">
    <location>
        <begin position="254"/>
        <end position="275"/>
    </location>
</feature>
<evidence type="ECO:0000256" key="1">
    <source>
        <dbReference type="ARBA" id="ARBA00004141"/>
    </source>
</evidence>
<organism evidence="12 13">
    <name type="scientific">Mycena chlorophos</name>
    <name type="common">Agaric fungus</name>
    <name type="synonym">Agaricus chlorophos</name>
    <dbReference type="NCBI Taxonomy" id="658473"/>
    <lineage>
        <taxon>Eukaryota</taxon>
        <taxon>Fungi</taxon>
        <taxon>Dikarya</taxon>
        <taxon>Basidiomycota</taxon>
        <taxon>Agaricomycotina</taxon>
        <taxon>Agaricomycetes</taxon>
        <taxon>Agaricomycetidae</taxon>
        <taxon>Agaricales</taxon>
        <taxon>Marasmiineae</taxon>
        <taxon>Mycenaceae</taxon>
        <taxon>Mycena</taxon>
    </lineage>
</organism>
<keyword evidence="8" id="KW-0675">Receptor</keyword>
<comment type="subcellular location">
    <subcellularLocation>
        <location evidence="1">Membrane</location>
        <topology evidence="1">Multi-pass membrane protein</topology>
    </subcellularLocation>
</comment>
<dbReference type="InterPro" id="IPR001499">
    <property type="entry name" value="GPCR_STE3"/>
</dbReference>
<protein>
    <submittedName>
        <fullName evidence="12">Uncharacterized protein</fullName>
    </submittedName>
</protein>
<keyword evidence="5 11" id="KW-1133">Transmembrane helix</keyword>
<evidence type="ECO:0000256" key="2">
    <source>
        <dbReference type="ARBA" id="ARBA00011085"/>
    </source>
</evidence>
<dbReference type="GO" id="GO:0004932">
    <property type="term" value="F:mating-type factor pheromone receptor activity"/>
    <property type="evidence" value="ECO:0007669"/>
    <property type="project" value="InterPro"/>
</dbReference>
<dbReference type="OrthoDB" id="3246105at2759"/>
<accession>A0A8H6RY52</accession>
<feature type="compositionally biased region" description="Polar residues" evidence="10">
    <location>
        <begin position="1"/>
        <end position="16"/>
    </location>
</feature>
<feature type="region of interest" description="Disordered" evidence="10">
    <location>
        <begin position="1"/>
        <end position="30"/>
    </location>
</feature>
<feature type="transmembrane region" description="Helical" evidence="11">
    <location>
        <begin position="121"/>
        <end position="144"/>
    </location>
</feature>
<proteinExistence type="inferred from homology"/>
<comment type="caution">
    <text evidence="12">The sequence shown here is derived from an EMBL/GenBank/DDBJ whole genome shotgun (WGS) entry which is preliminary data.</text>
</comment>
<feature type="transmembrane region" description="Helical" evidence="11">
    <location>
        <begin position="295"/>
        <end position="314"/>
    </location>
</feature>
<sequence>MPPTSPQNLPSTNSASRLARPGTTDDASSTLIPRPKTRLAMASMSAATAIFAIFSIFSVLLMILGFVVASKVSEQFRIPARWLMILVGLSCLNEAINAIVWADNADLTPAGGAFCEVSIRIRMLACIGIPAAVFAATLKVYKYITLFRDGEPMAYERCILETSKADLWLCILPGPLYILVQSANALLGHRRFAILEGVGCVYIPATSTGSVLCTIGVVALFAFVALVFGLVTLSRWAGQREALRRDISRPGRAFLVRTVMLPIVLMPLVLGSLILTLFHARALNALFSSAPGPSFALAQSATGIAVLPRAVWAARDWCPSLRRVGALGASRRARDRPASIPPPRIRRPFARLYCVCFGETFPGGC</sequence>
<feature type="transmembrane region" description="Helical" evidence="11">
    <location>
        <begin position="46"/>
        <end position="70"/>
    </location>
</feature>
<evidence type="ECO:0000313" key="12">
    <source>
        <dbReference type="EMBL" id="KAF7288432.1"/>
    </source>
</evidence>
<name>A0A8H6RY52_MYCCL</name>
<evidence type="ECO:0000256" key="9">
    <source>
        <dbReference type="ARBA" id="ARBA00023224"/>
    </source>
</evidence>
<feature type="transmembrane region" description="Helical" evidence="11">
    <location>
        <begin position="207"/>
        <end position="233"/>
    </location>
</feature>
<dbReference type="PANTHER" id="PTHR28097">
    <property type="entry name" value="PHEROMONE A FACTOR RECEPTOR"/>
    <property type="match status" value="1"/>
</dbReference>